<evidence type="ECO:0000313" key="3">
    <source>
        <dbReference type="Proteomes" id="UP000052978"/>
    </source>
</evidence>
<name>S7MJW2_MYOBR</name>
<feature type="region of interest" description="Disordered" evidence="1">
    <location>
        <begin position="1"/>
        <end position="29"/>
    </location>
</feature>
<dbReference type="Proteomes" id="UP000052978">
    <property type="component" value="Unassembled WGS sequence"/>
</dbReference>
<proteinExistence type="predicted"/>
<protein>
    <submittedName>
        <fullName evidence="2">Uncharacterized protein</fullName>
    </submittedName>
</protein>
<sequence length="98" mass="11195">MGADLCPQQSQRRAEQHLSSRVQPGHGQRRVTRMWGELCVGCSEPVACDTANNWVDIRECERTGAKTQVEIYGKLETRGKKERMCKNTKNKFLEVDDI</sequence>
<gene>
    <name evidence="2" type="ORF">D623_10014082</name>
</gene>
<reference evidence="2 3" key="1">
    <citation type="journal article" date="2013" name="Nat. Commun.">
        <title>Genome analysis reveals insights into physiology and longevity of the Brandt's bat Myotis brandtii.</title>
        <authorList>
            <person name="Seim I."/>
            <person name="Fang X."/>
            <person name="Xiong Z."/>
            <person name="Lobanov A.V."/>
            <person name="Huang Z."/>
            <person name="Ma S."/>
            <person name="Feng Y."/>
            <person name="Turanov A.A."/>
            <person name="Zhu Y."/>
            <person name="Lenz T.L."/>
            <person name="Gerashchenko M.V."/>
            <person name="Fan D."/>
            <person name="Hee Yim S."/>
            <person name="Yao X."/>
            <person name="Jordan D."/>
            <person name="Xiong Y."/>
            <person name="Ma Y."/>
            <person name="Lyapunov A.N."/>
            <person name="Chen G."/>
            <person name="Kulakova O.I."/>
            <person name="Sun Y."/>
            <person name="Lee S.G."/>
            <person name="Bronson R.T."/>
            <person name="Moskalev A.A."/>
            <person name="Sunyaev S.R."/>
            <person name="Zhang G."/>
            <person name="Krogh A."/>
            <person name="Wang J."/>
            <person name="Gladyshev V.N."/>
        </authorList>
    </citation>
    <scope>NUCLEOTIDE SEQUENCE [LARGE SCALE GENOMIC DNA]</scope>
</reference>
<accession>S7MJW2</accession>
<dbReference type="AlphaFoldDB" id="S7MJW2"/>
<keyword evidence="3" id="KW-1185">Reference proteome</keyword>
<evidence type="ECO:0000313" key="2">
    <source>
        <dbReference type="EMBL" id="EPQ04709.1"/>
    </source>
</evidence>
<dbReference type="EMBL" id="KE161632">
    <property type="protein sequence ID" value="EPQ04709.1"/>
    <property type="molecule type" value="Genomic_DNA"/>
</dbReference>
<evidence type="ECO:0000256" key="1">
    <source>
        <dbReference type="SAM" id="MobiDB-lite"/>
    </source>
</evidence>
<organism evidence="2 3">
    <name type="scientific">Myotis brandtii</name>
    <name type="common">Brandt's bat</name>
    <dbReference type="NCBI Taxonomy" id="109478"/>
    <lineage>
        <taxon>Eukaryota</taxon>
        <taxon>Metazoa</taxon>
        <taxon>Chordata</taxon>
        <taxon>Craniata</taxon>
        <taxon>Vertebrata</taxon>
        <taxon>Euteleostomi</taxon>
        <taxon>Mammalia</taxon>
        <taxon>Eutheria</taxon>
        <taxon>Laurasiatheria</taxon>
        <taxon>Chiroptera</taxon>
        <taxon>Yangochiroptera</taxon>
        <taxon>Vespertilionidae</taxon>
        <taxon>Myotis</taxon>
    </lineage>
</organism>